<protein>
    <recommendedName>
        <fullName evidence="1">SnoaL-like domain-containing protein</fullName>
    </recommendedName>
</protein>
<keyword evidence="3" id="KW-1185">Reference proteome</keyword>
<dbReference type="Proteomes" id="UP000007177">
    <property type="component" value="Chromosome"/>
</dbReference>
<accession>H6LHW7</accession>
<dbReference type="STRING" id="931626.Awo_c17170"/>
<dbReference type="AlphaFoldDB" id="H6LHW7"/>
<dbReference type="eggNOG" id="COG3631">
    <property type="taxonomic scope" value="Bacteria"/>
</dbReference>
<dbReference type="HOGENOM" id="CLU_155698_0_0_9"/>
<sequence>MKKTNVNLAIEFINAIDEGKCGDELDQFYDPSVVQTEYPNLLSKKIVERTLDDIKKASISGKQVISKQKYEIIRSFACGESVIVEVIWTGTLAISLGKLNPGDEMKAFFAQVFDFKDGKIICQRNYDCFENFL</sequence>
<name>H6LHW7_ACEWD</name>
<dbReference type="KEGG" id="awo:Awo_c17170"/>
<dbReference type="SUPFAM" id="SSF54427">
    <property type="entry name" value="NTF2-like"/>
    <property type="match status" value="1"/>
</dbReference>
<evidence type="ECO:0000313" key="2">
    <source>
        <dbReference type="EMBL" id="AFA48497.1"/>
    </source>
</evidence>
<organism evidence="2 3">
    <name type="scientific">Acetobacterium woodii (strain ATCC 29683 / DSM 1030 / JCM 2381 / KCTC 1655 / WB1)</name>
    <dbReference type="NCBI Taxonomy" id="931626"/>
    <lineage>
        <taxon>Bacteria</taxon>
        <taxon>Bacillati</taxon>
        <taxon>Bacillota</taxon>
        <taxon>Clostridia</taxon>
        <taxon>Eubacteriales</taxon>
        <taxon>Eubacteriaceae</taxon>
        <taxon>Acetobacterium</taxon>
    </lineage>
</organism>
<dbReference type="RefSeq" id="WP_014356097.1">
    <property type="nucleotide sequence ID" value="NC_016894.1"/>
</dbReference>
<dbReference type="Pfam" id="PF12680">
    <property type="entry name" value="SnoaL_2"/>
    <property type="match status" value="1"/>
</dbReference>
<dbReference type="InterPro" id="IPR032710">
    <property type="entry name" value="NTF2-like_dom_sf"/>
</dbReference>
<proteinExistence type="predicted"/>
<reference evidence="2 3" key="2">
    <citation type="journal article" date="2012" name="PLoS ONE">
        <title>An ancient pathway combining carbon dioxide fixation with the generation and utilization of a sodium ion gradient for ATP synthesis.</title>
        <authorList>
            <person name="Poehlein A."/>
            <person name="Schmidt S."/>
            <person name="Kaster A.K."/>
            <person name="Goenrich M."/>
            <person name="Vollmers J."/>
            <person name="Thurmer A."/>
            <person name="Bertsch J."/>
            <person name="Schuchmann K."/>
            <person name="Voigt B."/>
            <person name="Hecker M."/>
            <person name="Daniel R."/>
            <person name="Thauer R.K."/>
            <person name="Gottschalk G."/>
            <person name="Muller V."/>
        </authorList>
    </citation>
    <scope>NUCLEOTIDE SEQUENCE [LARGE SCALE GENOMIC DNA]</scope>
    <source>
        <strain evidence="3">ATCC 29683 / DSM 1030 / JCM 2381 / KCTC 1655 / WB1</strain>
    </source>
</reference>
<gene>
    <name evidence="2" type="ordered locus">Awo_c17170</name>
</gene>
<evidence type="ECO:0000313" key="3">
    <source>
        <dbReference type="Proteomes" id="UP000007177"/>
    </source>
</evidence>
<feature type="domain" description="SnoaL-like" evidence="1">
    <location>
        <begin position="11"/>
        <end position="121"/>
    </location>
</feature>
<dbReference type="EMBL" id="CP002987">
    <property type="protein sequence ID" value="AFA48497.1"/>
    <property type="molecule type" value="Genomic_DNA"/>
</dbReference>
<reference evidence="3" key="1">
    <citation type="submission" date="2011-07" db="EMBL/GenBank/DDBJ databases">
        <title>Complete genome sequence of Acetobacterium woodii.</title>
        <authorList>
            <person name="Poehlein A."/>
            <person name="Schmidt S."/>
            <person name="Kaster A.-K."/>
            <person name="Goenrich M."/>
            <person name="Vollmers J."/>
            <person name="Thuermer A."/>
            <person name="Gottschalk G."/>
            <person name="Thauer R.K."/>
            <person name="Daniel R."/>
            <person name="Mueller V."/>
        </authorList>
    </citation>
    <scope>NUCLEOTIDE SEQUENCE [LARGE SCALE GENOMIC DNA]</scope>
    <source>
        <strain evidence="3">ATCC 29683 / DSM 1030 / JCM 2381 / KCTC 1655 / WB1</strain>
    </source>
</reference>
<dbReference type="InterPro" id="IPR037401">
    <property type="entry name" value="SnoaL-like"/>
</dbReference>
<dbReference type="OrthoDB" id="3475938at2"/>
<dbReference type="Gene3D" id="3.10.450.50">
    <property type="match status" value="1"/>
</dbReference>
<evidence type="ECO:0000259" key="1">
    <source>
        <dbReference type="Pfam" id="PF12680"/>
    </source>
</evidence>